<dbReference type="OMA" id="HELDIMI"/>
<dbReference type="EnsemblMetazoa" id="CapteT169155">
    <property type="protein sequence ID" value="CapteP169155"/>
    <property type="gene ID" value="CapteG169155"/>
</dbReference>
<evidence type="ECO:0000256" key="2">
    <source>
        <dbReference type="ARBA" id="ARBA00022837"/>
    </source>
</evidence>
<dbReference type="Pfam" id="PF13499">
    <property type="entry name" value="EF-hand_7"/>
    <property type="match status" value="2"/>
</dbReference>
<dbReference type="SMART" id="SM00054">
    <property type="entry name" value="EFh"/>
    <property type="match status" value="4"/>
</dbReference>
<dbReference type="GO" id="GO:0005509">
    <property type="term" value="F:calcium ion binding"/>
    <property type="evidence" value="ECO:0007669"/>
    <property type="project" value="InterPro"/>
</dbReference>
<feature type="domain" description="EF-hand" evidence="3">
    <location>
        <begin position="115"/>
        <end position="150"/>
    </location>
</feature>
<dbReference type="InterPro" id="IPR002048">
    <property type="entry name" value="EF_hand_dom"/>
</dbReference>
<dbReference type="InterPro" id="IPR050145">
    <property type="entry name" value="Centrin_CML-like"/>
</dbReference>
<keyword evidence="6" id="KW-1185">Reference proteome</keyword>
<feature type="domain" description="EF-hand" evidence="3">
    <location>
        <begin position="151"/>
        <end position="184"/>
    </location>
</feature>
<dbReference type="EMBL" id="AMQN01000741">
    <property type="status" value="NOT_ANNOTATED_CDS"/>
    <property type="molecule type" value="Genomic_DNA"/>
</dbReference>
<dbReference type="InterPro" id="IPR018247">
    <property type="entry name" value="EF_Hand_1_Ca_BS"/>
</dbReference>
<accession>R7VDG5</accession>
<dbReference type="PROSITE" id="PS00018">
    <property type="entry name" value="EF_HAND_1"/>
    <property type="match status" value="3"/>
</dbReference>
<dbReference type="Proteomes" id="UP000014760">
    <property type="component" value="Unassembled WGS sequence"/>
</dbReference>
<proteinExistence type="predicted"/>
<dbReference type="STRING" id="283909.R7VDG5"/>
<dbReference type="PROSITE" id="PS50222">
    <property type="entry name" value="EF_HAND_2"/>
    <property type="match status" value="4"/>
</dbReference>
<keyword evidence="2" id="KW-0106">Calcium</keyword>
<evidence type="ECO:0000259" key="3">
    <source>
        <dbReference type="PROSITE" id="PS50222"/>
    </source>
</evidence>
<dbReference type="InterPro" id="IPR011992">
    <property type="entry name" value="EF-hand-dom_pair"/>
</dbReference>
<dbReference type="AlphaFoldDB" id="R7VDG5"/>
<dbReference type="Gene3D" id="1.10.238.10">
    <property type="entry name" value="EF-hand"/>
    <property type="match status" value="2"/>
</dbReference>
<dbReference type="EMBL" id="KB295062">
    <property type="protein sequence ID" value="ELU13700.1"/>
    <property type="molecule type" value="Genomic_DNA"/>
</dbReference>
<organism evidence="4">
    <name type="scientific">Capitella teleta</name>
    <name type="common">Polychaete worm</name>
    <dbReference type="NCBI Taxonomy" id="283909"/>
    <lineage>
        <taxon>Eukaryota</taxon>
        <taxon>Metazoa</taxon>
        <taxon>Spiralia</taxon>
        <taxon>Lophotrochozoa</taxon>
        <taxon>Annelida</taxon>
        <taxon>Polychaeta</taxon>
        <taxon>Sedentaria</taxon>
        <taxon>Scolecida</taxon>
        <taxon>Capitellidae</taxon>
        <taxon>Capitella</taxon>
    </lineage>
</organism>
<dbReference type="HOGENOM" id="CLU_061288_20_4_1"/>
<dbReference type="PANTHER" id="PTHR23050">
    <property type="entry name" value="CALCIUM BINDING PROTEIN"/>
    <property type="match status" value="1"/>
</dbReference>
<evidence type="ECO:0000313" key="5">
    <source>
        <dbReference type="EnsemblMetazoa" id="CapteP169155"/>
    </source>
</evidence>
<dbReference type="SUPFAM" id="SSF47473">
    <property type="entry name" value="EF-hand"/>
    <property type="match status" value="1"/>
</dbReference>
<keyword evidence="1" id="KW-0677">Repeat</keyword>
<feature type="domain" description="EF-hand" evidence="3">
    <location>
        <begin position="42"/>
        <end position="77"/>
    </location>
</feature>
<sequence>MARAEVEVETMNTRRVLPSLRDQNGFSDSFIRDTQADQLTQEQIEEFKEAFALFDKDGDGTITLHELDSVMRGLGQNPTREELTQMIAEVDSDGNGSIEFSEFLILIASRLKMEDMREEIRDAFGVFDKNNDGRLSTSELKDVLSSVGEKMSSDDINEMVAAADSRGTGMIDIDEFSTLMMSGT</sequence>
<feature type="domain" description="EF-hand" evidence="3">
    <location>
        <begin position="78"/>
        <end position="113"/>
    </location>
</feature>
<reference evidence="4 6" key="2">
    <citation type="journal article" date="2013" name="Nature">
        <title>Insights into bilaterian evolution from three spiralian genomes.</title>
        <authorList>
            <person name="Simakov O."/>
            <person name="Marletaz F."/>
            <person name="Cho S.J."/>
            <person name="Edsinger-Gonzales E."/>
            <person name="Havlak P."/>
            <person name="Hellsten U."/>
            <person name="Kuo D.H."/>
            <person name="Larsson T."/>
            <person name="Lv J."/>
            <person name="Arendt D."/>
            <person name="Savage R."/>
            <person name="Osoegawa K."/>
            <person name="de Jong P."/>
            <person name="Grimwood J."/>
            <person name="Chapman J.A."/>
            <person name="Shapiro H."/>
            <person name="Aerts A."/>
            <person name="Otillar R.P."/>
            <person name="Terry A.Y."/>
            <person name="Boore J.L."/>
            <person name="Grigoriev I.V."/>
            <person name="Lindberg D.R."/>
            <person name="Seaver E.C."/>
            <person name="Weisblat D.A."/>
            <person name="Putnam N.H."/>
            <person name="Rokhsar D.S."/>
        </authorList>
    </citation>
    <scope>NUCLEOTIDE SEQUENCE</scope>
    <source>
        <strain evidence="4 6">I ESC-2004</strain>
    </source>
</reference>
<evidence type="ECO:0000313" key="4">
    <source>
        <dbReference type="EMBL" id="ELU13700.1"/>
    </source>
</evidence>
<dbReference type="FunFam" id="1.10.238.10:FF:000527">
    <property type="entry name" value="Calmodulin-3"/>
    <property type="match status" value="1"/>
</dbReference>
<reference evidence="6" key="1">
    <citation type="submission" date="2012-12" db="EMBL/GenBank/DDBJ databases">
        <authorList>
            <person name="Hellsten U."/>
            <person name="Grimwood J."/>
            <person name="Chapman J.A."/>
            <person name="Shapiro H."/>
            <person name="Aerts A."/>
            <person name="Otillar R.P."/>
            <person name="Terry A.Y."/>
            <person name="Boore J.L."/>
            <person name="Simakov O."/>
            <person name="Marletaz F."/>
            <person name="Cho S.-J."/>
            <person name="Edsinger-Gonzales E."/>
            <person name="Havlak P."/>
            <person name="Kuo D.-H."/>
            <person name="Larsson T."/>
            <person name="Lv J."/>
            <person name="Arendt D."/>
            <person name="Savage R."/>
            <person name="Osoegawa K."/>
            <person name="de Jong P."/>
            <person name="Lindberg D.R."/>
            <person name="Seaver E.C."/>
            <person name="Weisblat D.A."/>
            <person name="Putnam N.H."/>
            <person name="Grigoriev I.V."/>
            <person name="Rokhsar D.S."/>
        </authorList>
    </citation>
    <scope>NUCLEOTIDE SEQUENCE</scope>
    <source>
        <strain evidence="6">I ESC-2004</strain>
    </source>
</reference>
<evidence type="ECO:0000256" key="1">
    <source>
        <dbReference type="ARBA" id="ARBA00022737"/>
    </source>
</evidence>
<dbReference type="CDD" id="cd00051">
    <property type="entry name" value="EFh"/>
    <property type="match status" value="2"/>
</dbReference>
<dbReference type="OrthoDB" id="429467at2759"/>
<name>R7VDG5_CAPTE</name>
<protein>
    <recommendedName>
        <fullName evidence="3">EF-hand domain-containing protein</fullName>
    </recommendedName>
</protein>
<evidence type="ECO:0000313" key="6">
    <source>
        <dbReference type="Proteomes" id="UP000014760"/>
    </source>
</evidence>
<reference evidence="5" key="3">
    <citation type="submission" date="2015-06" db="UniProtKB">
        <authorList>
            <consortium name="EnsemblMetazoa"/>
        </authorList>
    </citation>
    <scope>IDENTIFICATION</scope>
</reference>
<gene>
    <name evidence="4" type="ORF">CAPTEDRAFT_169155</name>
</gene>